<dbReference type="EMBL" id="JARJCN010000005">
    <property type="protein sequence ID" value="KAJ7100766.1"/>
    <property type="molecule type" value="Genomic_DNA"/>
</dbReference>
<comment type="caution">
    <text evidence="1">The sequence shown here is derived from an EMBL/GenBank/DDBJ whole genome shotgun (WGS) entry which is preliminary data.</text>
</comment>
<reference evidence="1" key="1">
    <citation type="submission" date="2023-03" db="EMBL/GenBank/DDBJ databases">
        <title>Massive genome expansion in bonnet fungi (Mycena s.s.) driven by repeated elements and novel gene families across ecological guilds.</title>
        <authorList>
            <consortium name="Lawrence Berkeley National Laboratory"/>
            <person name="Harder C.B."/>
            <person name="Miyauchi S."/>
            <person name="Viragh M."/>
            <person name="Kuo A."/>
            <person name="Thoen E."/>
            <person name="Andreopoulos B."/>
            <person name="Lu D."/>
            <person name="Skrede I."/>
            <person name="Drula E."/>
            <person name="Henrissat B."/>
            <person name="Morin E."/>
            <person name="Kohler A."/>
            <person name="Barry K."/>
            <person name="LaButti K."/>
            <person name="Morin E."/>
            <person name="Salamov A."/>
            <person name="Lipzen A."/>
            <person name="Mereny Z."/>
            <person name="Hegedus B."/>
            <person name="Baldrian P."/>
            <person name="Stursova M."/>
            <person name="Weitz H."/>
            <person name="Taylor A."/>
            <person name="Grigoriev I.V."/>
            <person name="Nagy L.G."/>
            <person name="Martin F."/>
            <person name="Kauserud H."/>
        </authorList>
    </citation>
    <scope>NUCLEOTIDE SEQUENCE</scope>
    <source>
        <strain evidence="1">CBHHK173m</strain>
    </source>
</reference>
<evidence type="ECO:0000313" key="2">
    <source>
        <dbReference type="Proteomes" id="UP001222325"/>
    </source>
</evidence>
<protein>
    <submittedName>
        <fullName evidence="1">Uncharacterized protein</fullName>
    </submittedName>
</protein>
<evidence type="ECO:0000313" key="1">
    <source>
        <dbReference type="EMBL" id="KAJ7100766.1"/>
    </source>
</evidence>
<dbReference type="Proteomes" id="UP001222325">
    <property type="component" value="Unassembled WGS sequence"/>
</dbReference>
<gene>
    <name evidence="1" type="ORF">B0H15DRAFT_796467</name>
</gene>
<sequence length="182" mass="20676">MESLTTFTFESAKILSTTLLSRDLASVKYTTSTVRKGSSRQSTSLVGAPGSPDTEIDWKRNTFTISGETRHVGELRKKRATFSSSRYWSWFDCEEYRVKYDSELENTWTVSSYSGTVLATFSSNIHRVFHGNSLPALNLSSSIHDEDERRFIILVLLYSEIKRLESLRAVAIDFIGRRNVGL</sequence>
<organism evidence="1 2">
    <name type="scientific">Mycena belliarum</name>
    <dbReference type="NCBI Taxonomy" id="1033014"/>
    <lineage>
        <taxon>Eukaryota</taxon>
        <taxon>Fungi</taxon>
        <taxon>Dikarya</taxon>
        <taxon>Basidiomycota</taxon>
        <taxon>Agaricomycotina</taxon>
        <taxon>Agaricomycetes</taxon>
        <taxon>Agaricomycetidae</taxon>
        <taxon>Agaricales</taxon>
        <taxon>Marasmiineae</taxon>
        <taxon>Mycenaceae</taxon>
        <taxon>Mycena</taxon>
    </lineage>
</organism>
<dbReference type="AlphaFoldDB" id="A0AAD6UHM8"/>
<keyword evidence="2" id="KW-1185">Reference proteome</keyword>
<proteinExistence type="predicted"/>
<accession>A0AAD6UHM8</accession>
<name>A0AAD6UHM8_9AGAR</name>